<gene>
    <name evidence="2" type="ORF">O4U47_28845</name>
</gene>
<keyword evidence="3" id="KW-1185">Reference proteome</keyword>
<feature type="transmembrane region" description="Helical" evidence="1">
    <location>
        <begin position="20"/>
        <end position="41"/>
    </location>
</feature>
<keyword evidence="1" id="KW-0812">Transmembrane</keyword>
<dbReference type="Proteomes" id="UP001165685">
    <property type="component" value="Unassembled WGS sequence"/>
</dbReference>
<evidence type="ECO:0000256" key="1">
    <source>
        <dbReference type="SAM" id="Phobius"/>
    </source>
</evidence>
<protein>
    <submittedName>
        <fullName evidence="2">Uncharacterized protein</fullName>
    </submittedName>
</protein>
<evidence type="ECO:0000313" key="3">
    <source>
        <dbReference type="Proteomes" id="UP001165685"/>
    </source>
</evidence>
<name>A0ABT4TVW5_9ACTN</name>
<proteinExistence type="predicted"/>
<keyword evidence="1" id="KW-1133">Transmembrane helix</keyword>
<comment type="caution">
    <text evidence="2">The sequence shown here is derived from an EMBL/GenBank/DDBJ whole genome shotgun (WGS) entry which is preliminary data.</text>
</comment>
<keyword evidence="1" id="KW-0472">Membrane</keyword>
<dbReference type="EMBL" id="JAQFWP010000090">
    <property type="protein sequence ID" value="MDA2808551.1"/>
    <property type="molecule type" value="Genomic_DNA"/>
</dbReference>
<dbReference type="RefSeq" id="WP_270681142.1">
    <property type="nucleotide sequence ID" value="NZ_JAQFWP010000090.1"/>
</dbReference>
<sequence>MSHQRSRALRTRSDAGAGFIEYAGVVLTIGAIVASVLATGFDRTSSTIVASIQDTICEAFSTLGLESDCDARQGAEEDEYEPDKCLVSQSTDIGGGSVSVLFVDVGQDYVYERREYSDGTVRITLFDADTAGVSTGVGASLDLGSVANLGADINLGAGVTVKNGSAWEFDSAEEAAELEDDLATFQKIDAGAKNTVGQVPVIGGWLRDKTTDIIAPDIPDPDITRTTVGVDAGVDGSLGAHFGKGHGDKGSWKKNDEDTPGNFDPNLGIEGAIHIQGAIGMERNHQTGETTTIYEAGGSADITANGSVVGKARAGAAHSGMIRVTEDENGNITNLVLIQTTDDGTGTAPQVIYTSVKAKTPEESAMVEEWMGMFAGDDVIPLTWDAADPTELSDNPTPFEEWVFENARTTRAQYDREDNTRKVGASVKLGVKLGLGGSWGGTEQDITEAEYLGAPNNGTREYVPYEDCMQSD</sequence>
<evidence type="ECO:0000313" key="2">
    <source>
        <dbReference type="EMBL" id="MDA2808551.1"/>
    </source>
</evidence>
<organism evidence="2 3">
    <name type="scientific">Nocardiopsis suaedae</name>
    <dbReference type="NCBI Taxonomy" id="3018444"/>
    <lineage>
        <taxon>Bacteria</taxon>
        <taxon>Bacillati</taxon>
        <taxon>Actinomycetota</taxon>
        <taxon>Actinomycetes</taxon>
        <taxon>Streptosporangiales</taxon>
        <taxon>Nocardiopsidaceae</taxon>
        <taxon>Nocardiopsis</taxon>
    </lineage>
</organism>
<reference evidence="2" key="1">
    <citation type="submission" date="2023-01" db="EMBL/GenBank/DDBJ databases">
        <title>Draft genome sequence of Nocardiopsis sp. LSu2-4 isolated from halophytes.</title>
        <authorList>
            <person name="Duangmal K."/>
            <person name="Chantavorakit T."/>
        </authorList>
    </citation>
    <scope>NUCLEOTIDE SEQUENCE</scope>
    <source>
        <strain evidence="2">LSu2-4</strain>
    </source>
</reference>
<accession>A0ABT4TVW5</accession>